<comment type="caution">
    <text evidence="2">The sequence shown here is derived from an EMBL/GenBank/DDBJ whole genome shotgun (WGS) entry which is preliminary data.</text>
</comment>
<keyword evidence="1" id="KW-0472">Membrane</keyword>
<evidence type="ECO:0000313" key="3">
    <source>
        <dbReference type="Proteomes" id="UP000317650"/>
    </source>
</evidence>
<keyword evidence="3" id="KW-1185">Reference proteome</keyword>
<sequence length="62" mass="7576">MTRQLRDQNFVAGMHPFEDLGKKTRCQNFHLWKPESWQSNLLDSYTDFFFLFLFLFLSLLKQ</sequence>
<dbReference type="EMBL" id="PYDT01000006">
    <property type="protein sequence ID" value="THU57488.1"/>
    <property type="molecule type" value="Genomic_DNA"/>
</dbReference>
<organism evidence="2 3">
    <name type="scientific">Musa balbisiana</name>
    <name type="common">Banana</name>
    <dbReference type="NCBI Taxonomy" id="52838"/>
    <lineage>
        <taxon>Eukaryota</taxon>
        <taxon>Viridiplantae</taxon>
        <taxon>Streptophyta</taxon>
        <taxon>Embryophyta</taxon>
        <taxon>Tracheophyta</taxon>
        <taxon>Spermatophyta</taxon>
        <taxon>Magnoliopsida</taxon>
        <taxon>Liliopsida</taxon>
        <taxon>Zingiberales</taxon>
        <taxon>Musaceae</taxon>
        <taxon>Musa</taxon>
    </lineage>
</organism>
<name>A0A4S8J7D6_MUSBA</name>
<protein>
    <submittedName>
        <fullName evidence="2">Uncharacterized protein</fullName>
    </submittedName>
</protein>
<keyword evidence="1" id="KW-1133">Transmembrane helix</keyword>
<gene>
    <name evidence="2" type="ORF">C4D60_Mb03t04060</name>
</gene>
<evidence type="ECO:0000256" key="1">
    <source>
        <dbReference type="SAM" id="Phobius"/>
    </source>
</evidence>
<feature type="transmembrane region" description="Helical" evidence="1">
    <location>
        <begin position="42"/>
        <end position="60"/>
    </location>
</feature>
<dbReference type="AlphaFoldDB" id="A0A4S8J7D6"/>
<accession>A0A4S8J7D6</accession>
<keyword evidence="1" id="KW-0812">Transmembrane</keyword>
<evidence type="ECO:0000313" key="2">
    <source>
        <dbReference type="EMBL" id="THU57488.1"/>
    </source>
</evidence>
<proteinExistence type="predicted"/>
<reference evidence="2 3" key="1">
    <citation type="journal article" date="2019" name="Nat. Plants">
        <title>Genome sequencing of Musa balbisiana reveals subgenome evolution and function divergence in polyploid bananas.</title>
        <authorList>
            <person name="Yao X."/>
        </authorList>
    </citation>
    <scope>NUCLEOTIDE SEQUENCE [LARGE SCALE GENOMIC DNA]</scope>
    <source>
        <strain evidence="3">cv. DH-PKW</strain>
        <tissue evidence="2">Leaves</tissue>
    </source>
</reference>
<dbReference type="Proteomes" id="UP000317650">
    <property type="component" value="Chromosome 3"/>
</dbReference>